<evidence type="ECO:0000313" key="2">
    <source>
        <dbReference type="Proteomes" id="UP000245207"/>
    </source>
</evidence>
<comment type="caution">
    <text evidence="1">The sequence shown here is derived from an EMBL/GenBank/DDBJ whole genome shotgun (WGS) entry which is preliminary data.</text>
</comment>
<dbReference type="Proteomes" id="UP000245207">
    <property type="component" value="Unassembled WGS sequence"/>
</dbReference>
<accession>A0A2U1QFU2</accession>
<organism evidence="1 2">
    <name type="scientific">Artemisia annua</name>
    <name type="common">Sweet wormwood</name>
    <dbReference type="NCBI Taxonomy" id="35608"/>
    <lineage>
        <taxon>Eukaryota</taxon>
        <taxon>Viridiplantae</taxon>
        <taxon>Streptophyta</taxon>
        <taxon>Embryophyta</taxon>
        <taxon>Tracheophyta</taxon>
        <taxon>Spermatophyta</taxon>
        <taxon>Magnoliopsida</taxon>
        <taxon>eudicotyledons</taxon>
        <taxon>Gunneridae</taxon>
        <taxon>Pentapetalae</taxon>
        <taxon>asterids</taxon>
        <taxon>campanulids</taxon>
        <taxon>Asterales</taxon>
        <taxon>Asteraceae</taxon>
        <taxon>Asteroideae</taxon>
        <taxon>Anthemideae</taxon>
        <taxon>Artemisiinae</taxon>
        <taxon>Artemisia</taxon>
    </lineage>
</organism>
<keyword evidence="2" id="KW-1185">Reference proteome</keyword>
<protein>
    <submittedName>
        <fullName evidence="1">Reverse transcriptase domain, Reverse transcriptase zinc-binding domain protein</fullName>
    </submittedName>
</protein>
<keyword evidence="1" id="KW-0548">Nucleotidyltransferase</keyword>
<keyword evidence="1" id="KW-0934">Plastid</keyword>
<sequence>MASCENGGLKIGSLEAFNVSLMLKWRWRFVSNSHMLWVSVIKEIYGDDGGFDLQANRGSGTKPWARIIKLHSRLVDKGIDIGGRLTKRVALDHIPPRGNLLSRGINVSDVMCAIGGNEIEEKDHVFSSCEVAVSTWRAVFRWLHLSAVTMGTSKDIMQWVDSCGMPEKTKKVIEVVCLMTIWIL</sequence>
<evidence type="ECO:0000313" key="1">
    <source>
        <dbReference type="EMBL" id="PWA96879.1"/>
    </source>
</evidence>
<proteinExistence type="predicted"/>
<dbReference type="GO" id="GO:0003964">
    <property type="term" value="F:RNA-directed DNA polymerase activity"/>
    <property type="evidence" value="ECO:0007669"/>
    <property type="project" value="UniProtKB-KW"/>
</dbReference>
<geneLocation type="chloroplast" evidence="1"/>
<keyword evidence="1" id="KW-0150">Chloroplast</keyword>
<dbReference type="AlphaFoldDB" id="A0A2U1QFU2"/>
<gene>
    <name evidence="1" type="ORF">CTI12_AA035460</name>
</gene>
<keyword evidence="1" id="KW-0695">RNA-directed DNA polymerase</keyword>
<dbReference type="EMBL" id="PKPP01000155">
    <property type="protein sequence ID" value="PWA96879.1"/>
    <property type="molecule type" value="Genomic_DNA"/>
</dbReference>
<name>A0A2U1QFU2_ARTAN</name>
<keyword evidence="1" id="KW-0808">Transferase</keyword>
<reference evidence="1 2" key="1">
    <citation type="journal article" date="2018" name="Mol. Plant">
        <title>The genome of Artemisia annua provides insight into the evolution of Asteraceae family and artemisinin biosynthesis.</title>
        <authorList>
            <person name="Shen Q."/>
            <person name="Zhang L."/>
            <person name="Liao Z."/>
            <person name="Wang S."/>
            <person name="Yan T."/>
            <person name="Shi P."/>
            <person name="Liu M."/>
            <person name="Fu X."/>
            <person name="Pan Q."/>
            <person name="Wang Y."/>
            <person name="Lv Z."/>
            <person name="Lu X."/>
            <person name="Zhang F."/>
            <person name="Jiang W."/>
            <person name="Ma Y."/>
            <person name="Chen M."/>
            <person name="Hao X."/>
            <person name="Li L."/>
            <person name="Tang Y."/>
            <person name="Lv G."/>
            <person name="Zhou Y."/>
            <person name="Sun X."/>
            <person name="Brodelius P.E."/>
            <person name="Rose J.K.C."/>
            <person name="Tang K."/>
        </authorList>
    </citation>
    <scope>NUCLEOTIDE SEQUENCE [LARGE SCALE GENOMIC DNA]</scope>
    <source>
        <strain evidence="2">cv. Huhao1</strain>
        <tissue evidence="1">Leaf</tissue>
    </source>
</reference>